<dbReference type="InterPro" id="IPR024943">
    <property type="entry name" value="Enhancer_polycomb"/>
</dbReference>
<evidence type="ECO:0000313" key="10">
    <source>
        <dbReference type="EMBL" id="EKM52072.1"/>
    </source>
</evidence>
<dbReference type="EMBL" id="JH930476">
    <property type="protein sequence ID" value="EKM52072.1"/>
    <property type="molecule type" value="Genomic_DNA"/>
</dbReference>
<dbReference type="GO" id="GO:0005634">
    <property type="term" value="C:nucleus"/>
    <property type="evidence" value="ECO:0007669"/>
    <property type="project" value="UniProtKB-SubCell"/>
</dbReference>
<feature type="compositionally biased region" description="Low complexity" evidence="8">
    <location>
        <begin position="988"/>
        <end position="999"/>
    </location>
</feature>
<feature type="region of interest" description="Disordered" evidence="8">
    <location>
        <begin position="743"/>
        <end position="772"/>
    </location>
</feature>
<evidence type="ECO:0000256" key="8">
    <source>
        <dbReference type="SAM" id="MobiDB-lite"/>
    </source>
</evidence>
<dbReference type="KEGG" id="pco:PHACADRAFT_212666"/>
<sequence>MARSQHAGPSTLRNRNRVTNKTRLKIIKESIDADSIVLDEDEEKARVVSTAGVDAEDANEHHLQAVLSAAATRHQASARSTRGSDKETGAPAAFIPTPDSTGKVENYEELYPPERWKDPVTYVKSSDTVEESVEYALANGYVYYVDERDQEWLDKNNEEARGEGTSAQGAVSNAGTRSSRNTKKGKEPEGNHPIAISEDEFEFVISIFEKVTHEKTEFLHHGLESGSPFPPFSDYQDTFASPLPPSLFAVFAVPQWIPQPPQLLKMAISVYPHWKERRIERGGHPIIPIVNLDETDTKNESYICFRRRESKAVRKTRAQQATYSDKMIRLQSELATAMELATSVIQREGFKREAATHGSGVWESRFMLVDLKRKFPALGAKEDEELFYDRERVPKKIKPEMSGRLPIKLRTTRDPAEYGSPTTQEPIMPPKERLALIRAQVEQELAKRKERDQSWDNVVDNPYQAPPVPYPSRLFKFITATRSSSKSTSSDSEDSSPPREHRAYRVRLGRGGRMLVDRRLSRPLAFGWDSEGDDVDASKEAAADVDATDEGPADEDATDEGPTDEVLVDEDAADEDADGDADEDVNEDAKKEVAEHHRRLLERWRFDADDEPLVGPEGPEEHGRKLFDDYAESRLQHTMTLFNEHDFATLAVDPTITVTGSDGRPQPYIPFRLGLQSMQMRREHLRPSPLGTPGIVPQRHINGSSTSISSNGSAMSHRSMPPPPAVPQTRIPSNGIMRPPVTPTVPAIPQQSSPHRSPSVPNGTSHESSMFNGDQDIKLSVPVAINAGAADDAMQVDSQPQSIAITSPVRPKSQTPSMIPIPNGFAIPSVNNFSSNIANGNTYSHYAGMRNGVMTKSALAATLAGQDGVNSAHLRQASSYMPHGVNYSSQLQAARQMQFAALQQQQQQRQQITLTDSALDASLVAQLSPSPGSVPQRAPSANGNRPVNLSRGLTSPALAQAMVAGQGRASPGATHIGRPTSHPPHSPPNLLSPGQQHGSPPRPQPPMPSPSLQARQIVGSSGVGY</sequence>
<evidence type="ECO:0000313" key="11">
    <source>
        <dbReference type="Proteomes" id="UP000008370"/>
    </source>
</evidence>
<evidence type="ECO:0000256" key="1">
    <source>
        <dbReference type="ARBA" id="ARBA00004123"/>
    </source>
</evidence>
<feature type="region of interest" description="Disordered" evidence="8">
    <location>
        <begin position="1"/>
        <end position="20"/>
    </location>
</feature>
<keyword evidence="3 7" id="KW-0805">Transcription regulation</keyword>
<keyword evidence="5 7" id="KW-0539">Nucleus</keyword>
<keyword evidence="11" id="KW-1185">Reference proteome</keyword>
<dbReference type="Pfam" id="PF10513">
    <property type="entry name" value="EPL1"/>
    <property type="match status" value="1"/>
</dbReference>
<dbReference type="InterPro" id="IPR019542">
    <property type="entry name" value="Enhancer_polycomb-like_N"/>
</dbReference>
<feature type="region of interest" description="Disordered" evidence="8">
    <location>
        <begin position="927"/>
        <end position="951"/>
    </location>
</feature>
<dbReference type="RefSeq" id="XP_007399853.1">
    <property type="nucleotide sequence ID" value="XM_007399791.1"/>
</dbReference>
<proteinExistence type="inferred from homology"/>
<feature type="region of interest" description="Disordered" evidence="8">
    <location>
        <begin position="963"/>
        <end position="1025"/>
    </location>
</feature>
<accession>K5WP17</accession>
<dbReference type="GO" id="GO:0035267">
    <property type="term" value="C:NuA4 histone acetyltransferase complex"/>
    <property type="evidence" value="ECO:0007669"/>
    <property type="project" value="InterPro"/>
</dbReference>
<feature type="region of interest" description="Disordered" evidence="8">
    <location>
        <begin position="526"/>
        <end position="591"/>
    </location>
</feature>
<protein>
    <recommendedName>
        <fullName evidence="7">Enhancer of polycomb-like protein</fullName>
    </recommendedName>
</protein>
<feature type="region of interest" description="Disordered" evidence="8">
    <location>
        <begin position="73"/>
        <end position="105"/>
    </location>
</feature>
<dbReference type="OrthoDB" id="435275at2759"/>
<feature type="compositionally biased region" description="Pro residues" evidence="8">
    <location>
        <begin position="1000"/>
        <end position="1009"/>
    </location>
</feature>
<keyword evidence="4 7" id="KW-0804">Transcription</keyword>
<dbReference type="GO" id="GO:0006357">
    <property type="term" value="P:regulation of transcription by RNA polymerase II"/>
    <property type="evidence" value="ECO:0007669"/>
    <property type="project" value="InterPro"/>
</dbReference>
<feature type="compositionally biased region" description="Low complexity" evidence="8">
    <location>
        <begin position="481"/>
        <end position="490"/>
    </location>
</feature>
<organism evidence="10 11">
    <name type="scientific">Phanerochaete carnosa (strain HHB-10118-sp)</name>
    <name type="common">White-rot fungus</name>
    <name type="synonym">Peniophora carnosa</name>
    <dbReference type="NCBI Taxonomy" id="650164"/>
    <lineage>
        <taxon>Eukaryota</taxon>
        <taxon>Fungi</taxon>
        <taxon>Dikarya</taxon>
        <taxon>Basidiomycota</taxon>
        <taxon>Agaricomycotina</taxon>
        <taxon>Agaricomycetes</taxon>
        <taxon>Polyporales</taxon>
        <taxon>Phanerochaetaceae</taxon>
        <taxon>Phanerochaete</taxon>
    </lineage>
</organism>
<gene>
    <name evidence="10" type="ORF">PHACADRAFT_212666</name>
</gene>
<dbReference type="Proteomes" id="UP000008370">
    <property type="component" value="Unassembled WGS sequence"/>
</dbReference>
<evidence type="ECO:0000259" key="9">
    <source>
        <dbReference type="Pfam" id="PF10513"/>
    </source>
</evidence>
<dbReference type="AlphaFoldDB" id="K5WP17"/>
<dbReference type="STRING" id="650164.K5WP17"/>
<evidence type="ECO:0000256" key="2">
    <source>
        <dbReference type="ARBA" id="ARBA00008035"/>
    </source>
</evidence>
<feature type="region of interest" description="Disordered" evidence="8">
    <location>
        <begin position="481"/>
        <end position="507"/>
    </location>
</feature>
<dbReference type="InParanoid" id="K5WP17"/>
<evidence type="ECO:0000256" key="4">
    <source>
        <dbReference type="ARBA" id="ARBA00023163"/>
    </source>
</evidence>
<feature type="compositionally biased region" description="Acidic residues" evidence="8">
    <location>
        <begin position="546"/>
        <end position="586"/>
    </location>
</feature>
<feature type="compositionally biased region" description="Polar residues" evidence="8">
    <location>
        <begin position="165"/>
        <end position="179"/>
    </location>
</feature>
<feature type="compositionally biased region" description="Polar residues" evidence="8">
    <location>
        <begin position="749"/>
        <end position="772"/>
    </location>
</feature>
<evidence type="ECO:0000256" key="3">
    <source>
        <dbReference type="ARBA" id="ARBA00023015"/>
    </source>
</evidence>
<dbReference type="GeneID" id="18913258"/>
<comment type="function">
    <text evidence="6">Component of the NuA4 histone acetyltransferase complex which is involved in transcriptional activation of selected genes principally by acetylation of nucleosomal histone H4 and H2A. The NuA4 complex is also involved in DNA repair. Involved in gene silencing by neighboring heterochromatin, blockage of the silencing spreading along the chromosome, and required for cell cycle progression through G2/M.</text>
</comment>
<feature type="domain" description="Enhancer of polycomb-like N-terminal" evidence="9">
    <location>
        <begin position="15"/>
        <end position="210"/>
    </location>
</feature>
<dbReference type="PANTHER" id="PTHR14898">
    <property type="entry name" value="ENHANCER OF POLYCOMB"/>
    <property type="match status" value="1"/>
</dbReference>
<comment type="similarity">
    <text evidence="2 7">Belongs to the enhancer of polycomb family.</text>
</comment>
<evidence type="ECO:0000256" key="6">
    <source>
        <dbReference type="ARBA" id="ARBA00025513"/>
    </source>
</evidence>
<feature type="region of interest" description="Disordered" evidence="8">
    <location>
        <begin position="447"/>
        <end position="466"/>
    </location>
</feature>
<reference evidence="10 11" key="1">
    <citation type="journal article" date="2012" name="BMC Genomics">
        <title>Comparative genomics of the white-rot fungi, Phanerochaete carnosa and P. chrysosporium, to elucidate the genetic basis of the distinct wood types they colonize.</title>
        <authorList>
            <person name="Suzuki H."/>
            <person name="MacDonald J."/>
            <person name="Syed K."/>
            <person name="Salamov A."/>
            <person name="Hori C."/>
            <person name="Aerts A."/>
            <person name="Henrissat B."/>
            <person name="Wiebenga A."/>
            <person name="vanKuyk P.A."/>
            <person name="Barry K."/>
            <person name="Lindquist E."/>
            <person name="LaButti K."/>
            <person name="Lapidus A."/>
            <person name="Lucas S."/>
            <person name="Coutinho P."/>
            <person name="Gong Y."/>
            <person name="Samejima M."/>
            <person name="Mahadevan R."/>
            <person name="Abou-Zaid M."/>
            <person name="de Vries R.P."/>
            <person name="Igarashi K."/>
            <person name="Yadav J.S."/>
            <person name="Grigoriev I.V."/>
            <person name="Master E.R."/>
        </authorList>
    </citation>
    <scope>NUCLEOTIDE SEQUENCE [LARGE SCALE GENOMIC DNA]</scope>
    <source>
        <strain evidence="10 11">HHB-10118-sp</strain>
    </source>
</reference>
<evidence type="ECO:0000256" key="7">
    <source>
        <dbReference type="RuleBase" id="RU361124"/>
    </source>
</evidence>
<name>K5WP17_PHACS</name>
<feature type="compositionally biased region" description="Low complexity" evidence="8">
    <location>
        <begin position="701"/>
        <end position="713"/>
    </location>
</feature>
<feature type="region of interest" description="Disordered" evidence="8">
    <location>
        <begin position="688"/>
        <end position="725"/>
    </location>
</feature>
<dbReference type="HOGENOM" id="CLU_011403_0_0_1"/>
<evidence type="ECO:0000256" key="5">
    <source>
        <dbReference type="ARBA" id="ARBA00023242"/>
    </source>
</evidence>
<feature type="region of interest" description="Disordered" evidence="8">
    <location>
        <begin position="158"/>
        <end position="193"/>
    </location>
</feature>
<comment type="subcellular location">
    <subcellularLocation>
        <location evidence="1 7">Nucleus</location>
    </subcellularLocation>
</comment>